<keyword evidence="2" id="KW-1185">Reference proteome</keyword>
<dbReference type="EMBL" id="JAYMGO010000005">
    <property type="protein sequence ID" value="KAL1273810.1"/>
    <property type="molecule type" value="Genomic_DNA"/>
</dbReference>
<dbReference type="Proteomes" id="UP001558613">
    <property type="component" value="Unassembled WGS sequence"/>
</dbReference>
<evidence type="ECO:0000313" key="2">
    <source>
        <dbReference type="Proteomes" id="UP001558613"/>
    </source>
</evidence>
<gene>
    <name evidence="1" type="ORF">QQF64_026624</name>
</gene>
<protein>
    <submittedName>
        <fullName evidence="1">Uncharacterized protein</fullName>
    </submittedName>
</protein>
<sequence length="92" mass="10459">MCCHVVLFSKTSLRRDCSYFSDVSGIGGSNTPLNWTYRWIPDIPFATLNFYIDGAKQLKCLQHEILRRVSWVGFIKRGGKGGDVWISALGRF</sequence>
<proteinExistence type="predicted"/>
<name>A0ABR3NA37_9TELE</name>
<accession>A0ABR3NA37</accession>
<organism evidence="1 2">
    <name type="scientific">Cirrhinus molitorella</name>
    <name type="common">mud carp</name>
    <dbReference type="NCBI Taxonomy" id="172907"/>
    <lineage>
        <taxon>Eukaryota</taxon>
        <taxon>Metazoa</taxon>
        <taxon>Chordata</taxon>
        <taxon>Craniata</taxon>
        <taxon>Vertebrata</taxon>
        <taxon>Euteleostomi</taxon>
        <taxon>Actinopterygii</taxon>
        <taxon>Neopterygii</taxon>
        <taxon>Teleostei</taxon>
        <taxon>Ostariophysi</taxon>
        <taxon>Cypriniformes</taxon>
        <taxon>Cyprinidae</taxon>
        <taxon>Labeoninae</taxon>
        <taxon>Labeonini</taxon>
        <taxon>Cirrhinus</taxon>
    </lineage>
</organism>
<evidence type="ECO:0000313" key="1">
    <source>
        <dbReference type="EMBL" id="KAL1273810.1"/>
    </source>
</evidence>
<comment type="caution">
    <text evidence="1">The sequence shown here is derived from an EMBL/GenBank/DDBJ whole genome shotgun (WGS) entry which is preliminary data.</text>
</comment>
<reference evidence="1 2" key="1">
    <citation type="submission" date="2023-09" db="EMBL/GenBank/DDBJ databases">
        <authorList>
            <person name="Wang M."/>
        </authorList>
    </citation>
    <scope>NUCLEOTIDE SEQUENCE [LARGE SCALE GENOMIC DNA]</scope>
    <source>
        <strain evidence="1">GT-2023</strain>
        <tissue evidence="1">Liver</tissue>
    </source>
</reference>